<dbReference type="SUPFAM" id="SSF53850">
    <property type="entry name" value="Periplasmic binding protein-like II"/>
    <property type="match status" value="1"/>
</dbReference>
<dbReference type="RefSeq" id="WP_338034898.1">
    <property type="nucleotide sequence ID" value="NZ_NRRY01000014.1"/>
</dbReference>
<dbReference type="PANTHER" id="PTHR30024">
    <property type="entry name" value="ALIPHATIC SULFONATES-BINDING PROTEIN-RELATED"/>
    <property type="match status" value="1"/>
</dbReference>
<reference evidence="1 2" key="1">
    <citation type="journal article" date="2020" name="Microorganisms">
        <title>Osmotic Adaptation and Compatible Solute Biosynthesis of Phototrophic Bacteria as Revealed from Genome Analyses.</title>
        <authorList>
            <person name="Imhoff J.F."/>
            <person name="Rahn T."/>
            <person name="Kunzel S."/>
            <person name="Keller A."/>
            <person name="Neulinger S.C."/>
        </authorList>
    </citation>
    <scope>NUCLEOTIDE SEQUENCE [LARGE SCALE GENOMIC DNA]</scope>
    <source>
        <strain evidence="1 2">DSM 25653</strain>
    </source>
</reference>
<protein>
    <submittedName>
        <fullName evidence="1">Uncharacterized protein</fullName>
    </submittedName>
</protein>
<keyword evidence="2" id="KW-1185">Reference proteome</keyword>
<comment type="caution">
    <text evidence="1">The sequence shown here is derived from an EMBL/GenBank/DDBJ whole genome shotgun (WGS) entry which is preliminary data.</text>
</comment>
<evidence type="ECO:0000313" key="2">
    <source>
        <dbReference type="Proteomes" id="UP001138768"/>
    </source>
</evidence>
<dbReference type="Pfam" id="PF13379">
    <property type="entry name" value="NMT1_2"/>
    <property type="match status" value="1"/>
</dbReference>
<organism evidence="1 2">
    <name type="scientific">Lamprobacter modestohalophilus</name>
    <dbReference type="NCBI Taxonomy" id="1064514"/>
    <lineage>
        <taxon>Bacteria</taxon>
        <taxon>Pseudomonadati</taxon>
        <taxon>Pseudomonadota</taxon>
        <taxon>Gammaproteobacteria</taxon>
        <taxon>Chromatiales</taxon>
        <taxon>Chromatiaceae</taxon>
        <taxon>Lamprobacter</taxon>
    </lineage>
</organism>
<evidence type="ECO:0000313" key="1">
    <source>
        <dbReference type="EMBL" id="MBK1618877.1"/>
    </source>
</evidence>
<dbReference type="Gene3D" id="3.40.190.10">
    <property type="entry name" value="Periplasmic binding protein-like II"/>
    <property type="match status" value="1"/>
</dbReference>
<dbReference type="Proteomes" id="UP001138768">
    <property type="component" value="Unassembled WGS sequence"/>
</dbReference>
<dbReference type="PANTHER" id="PTHR30024:SF42">
    <property type="entry name" value="ALIPHATIC SULFONATES-BINDING PROTEIN-RELATED"/>
    <property type="match status" value="1"/>
</dbReference>
<accession>A0A9X0W8P1</accession>
<sequence length="405" mass="43989">MILNLDSRFDKRKLRPMIPSPPRRSFAPPLRFLRSFGAVVLAILGLLSGCNDPQPPPPVLRVGHAPHDHHAALFVAATYPDRVHTETGVHLRELEFAKRYDLVEGARTMARLSIDASTGGRELIRRLGEDQLDLSFGGVPAILVQIDQGAPIRMLAPVMTDGAGLVMSNALPVRSWAEFLDFARQPRKEPLRIGFKAELSVQNLVFEQRLADAGISFAYSLDTSDVQIQLLNLSGARHLVPALRHGLVQGFVSMQPYLALAEADGSGRLITLLSGMTDAVSGRGYPCCAIAARTAALLAHSEIIAPFVDLMRVATDFIRTEPELSADAVSAWLGTTPAIERRSLSTTRFSMERDADWDQGVLRWCERMQAPGLLSGALGREATDTALLDSVYAASAAPPQRASGE</sequence>
<proteinExistence type="predicted"/>
<dbReference type="AlphaFoldDB" id="A0A9X0W8P1"/>
<gene>
    <name evidence="1" type="ORF">CKO42_10620</name>
</gene>
<name>A0A9X0W8P1_9GAMM</name>
<dbReference type="EMBL" id="NRRY01000014">
    <property type="protein sequence ID" value="MBK1618877.1"/>
    <property type="molecule type" value="Genomic_DNA"/>
</dbReference>